<reference evidence="2 3" key="1">
    <citation type="journal article" date="2009" name="Stand. Genomic Sci.">
        <title>Complete genome sequence of Stackebrandtia nassauensis type strain (LLR-40K-21).</title>
        <authorList>
            <person name="Munk C."/>
            <person name="Lapidus A."/>
            <person name="Copeland A."/>
            <person name="Jando M."/>
            <person name="Mayilraj S."/>
            <person name="Glavina Del Rio T."/>
            <person name="Nolan M."/>
            <person name="Chen F."/>
            <person name="Lucas S."/>
            <person name="Tice H."/>
            <person name="Cheng J.F."/>
            <person name="Han C."/>
            <person name="Detter J.C."/>
            <person name="Bruce D."/>
            <person name="Goodwin L."/>
            <person name="Chain P."/>
            <person name="Pitluck S."/>
            <person name="Goker M."/>
            <person name="Ovchinikova G."/>
            <person name="Pati A."/>
            <person name="Ivanova N."/>
            <person name="Mavromatis K."/>
            <person name="Chen A."/>
            <person name="Palaniappan K."/>
            <person name="Land M."/>
            <person name="Hauser L."/>
            <person name="Chang Y.J."/>
            <person name="Jeffries C.D."/>
            <person name="Bristow J."/>
            <person name="Eisen J.A."/>
            <person name="Markowitz V."/>
            <person name="Hugenholtz P."/>
            <person name="Kyrpides N.C."/>
            <person name="Klenk H.P."/>
        </authorList>
    </citation>
    <scope>NUCLEOTIDE SEQUENCE [LARGE SCALE GENOMIC DNA]</scope>
    <source>
        <strain evidence="3">DSM 44728 / CIP 108903 / NRRL B-16338 / NBRC 102104 / LLR-40K-21</strain>
    </source>
</reference>
<dbReference type="AlphaFoldDB" id="D3Q0I4"/>
<accession>D3Q0I4</accession>
<dbReference type="Proteomes" id="UP000000844">
    <property type="component" value="Chromosome"/>
</dbReference>
<dbReference type="NCBIfam" id="TIGR00654">
    <property type="entry name" value="PhzF_family"/>
    <property type="match status" value="1"/>
</dbReference>
<sequence>MISYEIVDVFTDRAFAGNPLAVVFGAETLTDAGMQAIAAEFNLSETAFVLPTTQDGATYRVRIFTPLRELPYAGHPSVGTAVTLARRGDIGHGAAIQECGVGLLPITVMEDEATLTGGEPSCGGPVDTAALLAAAGLADSDLTGPARFAGTGLEFPYLPVTDEAVTRAVSHPREDVPEVCLFAFDAATRVSHSRLFAPGHGVAEDPATGSAALGLGVYLVAEGLMPDDGTHSYVVEQGAERGRPSRLHCEVTAKDGAATEVRVRGRVVPVARGEFVALP</sequence>
<dbReference type="SUPFAM" id="SSF54506">
    <property type="entry name" value="Diaminopimelate epimerase-like"/>
    <property type="match status" value="1"/>
</dbReference>
<dbReference type="STRING" id="446470.Snas_2025"/>
<dbReference type="PANTHER" id="PTHR13774:SF32">
    <property type="entry name" value="ANTISENSE-ENHANCING SEQUENCE 1"/>
    <property type="match status" value="1"/>
</dbReference>
<proteinExistence type="predicted"/>
<organism evidence="2 3">
    <name type="scientific">Stackebrandtia nassauensis (strain DSM 44728 / CIP 108903 / NRRL B-16338 / NBRC 102104 / LLR-40K-21)</name>
    <dbReference type="NCBI Taxonomy" id="446470"/>
    <lineage>
        <taxon>Bacteria</taxon>
        <taxon>Bacillati</taxon>
        <taxon>Actinomycetota</taxon>
        <taxon>Actinomycetes</taxon>
        <taxon>Glycomycetales</taxon>
        <taxon>Glycomycetaceae</taxon>
        <taxon>Stackebrandtia</taxon>
    </lineage>
</organism>
<evidence type="ECO:0000313" key="2">
    <source>
        <dbReference type="EMBL" id="ADD41720.1"/>
    </source>
</evidence>
<dbReference type="InterPro" id="IPR003719">
    <property type="entry name" value="Phenazine_PhzF-like"/>
</dbReference>
<dbReference type="eggNOG" id="COG0384">
    <property type="taxonomic scope" value="Bacteria"/>
</dbReference>
<dbReference type="HOGENOM" id="CLU_048756_0_1_11"/>
<dbReference type="GO" id="GO:0005737">
    <property type="term" value="C:cytoplasm"/>
    <property type="evidence" value="ECO:0007669"/>
    <property type="project" value="TreeGrafter"/>
</dbReference>
<dbReference type="Gene3D" id="3.10.310.10">
    <property type="entry name" value="Diaminopimelate Epimerase, Chain A, domain 1"/>
    <property type="match status" value="2"/>
</dbReference>
<dbReference type="KEGG" id="sna:Snas_2025"/>
<evidence type="ECO:0000256" key="1">
    <source>
        <dbReference type="PIRSR" id="PIRSR016184-1"/>
    </source>
</evidence>
<name>D3Q0I4_STANL</name>
<dbReference type="EMBL" id="CP001778">
    <property type="protein sequence ID" value="ADD41720.1"/>
    <property type="molecule type" value="Genomic_DNA"/>
</dbReference>
<dbReference type="GO" id="GO:0016853">
    <property type="term" value="F:isomerase activity"/>
    <property type="evidence" value="ECO:0007669"/>
    <property type="project" value="TreeGrafter"/>
</dbReference>
<feature type="active site" evidence="1">
    <location>
        <position position="45"/>
    </location>
</feature>
<evidence type="ECO:0000313" key="3">
    <source>
        <dbReference type="Proteomes" id="UP000000844"/>
    </source>
</evidence>
<dbReference type="OrthoDB" id="9788221at2"/>
<keyword evidence="3" id="KW-1185">Reference proteome</keyword>
<protein>
    <submittedName>
        <fullName evidence="2">Phenazine biosynthesis protein PhzF family</fullName>
    </submittedName>
</protein>
<gene>
    <name evidence="2" type="ordered locus">Snas_2025</name>
</gene>
<dbReference type="PANTHER" id="PTHR13774">
    <property type="entry name" value="PHENAZINE BIOSYNTHESIS PROTEIN"/>
    <property type="match status" value="1"/>
</dbReference>
<dbReference type="PIRSF" id="PIRSF016184">
    <property type="entry name" value="PhzC_PhzF"/>
    <property type="match status" value="1"/>
</dbReference>
<dbReference type="Pfam" id="PF02567">
    <property type="entry name" value="PhzC-PhzF"/>
    <property type="match status" value="1"/>
</dbReference>
<dbReference type="RefSeq" id="WP_013017291.1">
    <property type="nucleotide sequence ID" value="NC_013947.1"/>
</dbReference>